<comment type="catalytic activity">
    <reaction evidence="8">
        <text>L-ornithine + H(+) = putrescine + CO2</text>
        <dbReference type="Rhea" id="RHEA:22964"/>
        <dbReference type="ChEBI" id="CHEBI:15378"/>
        <dbReference type="ChEBI" id="CHEBI:16526"/>
        <dbReference type="ChEBI" id="CHEBI:46911"/>
        <dbReference type="ChEBI" id="CHEBI:326268"/>
        <dbReference type="EC" id="4.1.1.17"/>
    </reaction>
</comment>
<dbReference type="EMBL" id="AM430222">
    <property type="protein sequence ID" value="CAN69215.1"/>
    <property type="molecule type" value="Genomic_DNA"/>
</dbReference>
<dbReference type="PANTHER" id="PTHR11482">
    <property type="entry name" value="ARGININE/DIAMINOPIMELATE/ORNITHINE DECARBOXYLASE"/>
    <property type="match status" value="1"/>
</dbReference>
<evidence type="ECO:0000256" key="8">
    <source>
        <dbReference type="ARBA" id="ARBA00049127"/>
    </source>
</evidence>
<dbReference type="SUPFAM" id="SSF50621">
    <property type="entry name" value="Alanine racemase C-terminal domain-like"/>
    <property type="match status" value="1"/>
</dbReference>
<dbReference type="PROSITE" id="PS00878">
    <property type="entry name" value="ODR_DC_2_1"/>
    <property type="match status" value="1"/>
</dbReference>
<feature type="domain" description="Orn/DAP/Arg decarboxylase 2 C-terminal" evidence="11">
    <location>
        <begin position="270"/>
        <end position="363"/>
    </location>
</feature>
<organism evidence="13">
    <name type="scientific">Vitis vinifera</name>
    <name type="common">Grape</name>
    <dbReference type="NCBI Taxonomy" id="29760"/>
    <lineage>
        <taxon>Eukaryota</taxon>
        <taxon>Viridiplantae</taxon>
        <taxon>Streptophyta</taxon>
        <taxon>Embryophyta</taxon>
        <taxon>Tracheophyta</taxon>
        <taxon>Spermatophyta</taxon>
        <taxon>Magnoliopsida</taxon>
        <taxon>eudicotyledons</taxon>
        <taxon>Gunneridae</taxon>
        <taxon>Pentapetalae</taxon>
        <taxon>rosids</taxon>
        <taxon>Vitales</taxon>
        <taxon>Vitaceae</taxon>
        <taxon>Viteae</taxon>
        <taxon>Vitis</taxon>
    </lineage>
</organism>
<feature type="modified residue" description="N6-(pyridoxal phosphate)lysine" evidence="9">
    <location>
        <position position="64"/>
    </location>
</feature>
<dbReference type="InterPro" id="IPR022643">
    <property type="entry name" value="De-COase2_C"/>
</dbReference>
<dbReference type="InterPro" id="IPR022657">
    <property type="entry name" value="De-COase2_CS"/>
</dbReference>
<evidence type="ECO:0000256" key="5">
    <source>
        <dbReference type="ARBA" id="ARBA00034115"/>
    </source>
</evidence>
<dbReference type="AlphaFoldDB" id="A5AMK5"/>
<dbReference type="InterPro" id="IPR002433">
    <property type="entry name" value="Orn_de-COase"/>
</dbReference>
<evidence type="ECO:0000259" key="11">
    <source>
        <dbReference type="Pfam" id="PF00278"/>
    </source>
</evidence>
<protein>
    <recommendedName>
        <fullName evidence="6">ornithine decarboxylase</fullName>
        <ecNumber evidence="6">4.1.1.17</ecNumber>
    </recommendedName>
</protein>
<evidence type="ECO:0000256" key="3">
    <source>
        <dbReference type="ARBA" id="ARBA00022898"/>
    </source>
</evidence>
<evidence type="ECO:0000313" key="13">
    <source>
        <dbReference type="EMBL" id="CAN69215.1"/>
    </source>
</evidence>
<dbReference type="GO" id="GO:0004586">
    <property type="term" value="F:ornithine decarboxylase activity"/>
    <property type="evidence" value="ECO:0007669"/>
    <property type="project" value="UniProtKB-EC"/>
</dbReference>
<evidence type="ECO:0000256" key="1">
    <source>
        <dbReference type="ARBA" id="ARBA00001933"/>
    </source>
</evidence>
<evidence type="ECO:0000256" key="4">
    <source>
        <dbReference type="ARBA" id="ARBA00023239"/>
    </source>
</evidence>
<dbReference type="PANTHER" id="PTHR11482:SF6">
    <property type="entry name" value="ORNITHINE DECARBOXYLASE 1-RELATED"/>
    <property type="match status" value="1"/>
</dbReference>
<dbReference type="Pfam" id="PF02784">
    <property type="entry name" value="Orn_Arg_deC_N"/>
    <property type="match status" value="2"/>
</dbReference>
<dbReference type="Pfam" id="PF00278">
    <property type="entry name" value="Orn_DAP_Arg_deC"/>
    <property type="match status" value="1"/>
</dbReference>
<dbReference type="InterPro" id="IPR022644">
    <property type="entry name" value="De-COase2_N"/>
</dbReference>
<feature type="active site" description="Proton donor" evidence="9">
    <location>
        <position position="336"/>
    </location>
</feature>
<comment type="subunit">
    <text evidence="7">Homodimer. Only the dimer is catalytically active, as the active sites are constructed of residues from both monomers.</text>
</comment>
<evidence type="ECO:0000256" key="6">
    <source>
        <dbReference type="ARBA" id="ARBA00034138"/>
    </source>
</evidence>
<dbReference type="InterPro" id="IPR022653">
    <property type="entry name" value="De-COase2_pyr-phos_BS"/>
</dbReference>
<dbReference type="InterPro" id="IPR000183">
    <property type="entry name" value="Orn/DAP/Arg_de-COase"/>
</dbReference>
<dbReference type="Gene3D" id="3.20.20.10">
    <property type="entry name" value="Alanine racemase"/>
    <property type="match status" value="1"/>
</dbReference>
<reference evidence="13" key="1">
    <citation type="journal article" date="2007" name="PLoS ONE">
        <title>The first genome sequence of an elite grapevine cultivar (Pinot noir Vitis vinifera L.): coping with a highly heterozygous genome.</title>
        <authorList>
            <person name="Velasco R."/>
            <person name="Zharkikh A."/>
            <person name="Troggio M."/>
            <person name="Cartwright D.A."/>
            <person name="Cestaro A."/>
            <person name="Pruss D."/>
            <person name="Pindo M."/>
            <person name="FitzGerald L.M."/>
            <person name="Vezzulli S."/>
            <person name="Reid J."/>
            <person name="Malacarne G."/>
            <person name="Iliev D."/>
            <person name="Coppola G."/>
            <person name="Wardell B."/>
            <person name="Micheletti D."/>
            <person name="Macalma T."/>
            <person name="Facci M."/>
            <person name="Mitchell J.T."/>
            <person name="Perazzolli M."/>
            <person name="Eldredge G."/>
            <person name="Gatto P."/>
            <person name="Oyzerski R."/>
            <person name="Moretto M."/>
            <person name="Gutin N."/>
            <person name="Stefanini M."/>
            <person name="Chen Y."/>
            <person name="Segala C."/>
            <person name="Davenport C."/>
            <person name="Dematte L."/>
            <person name="Mraz A."/>
            <person name="Battilana J."/>
            <person name="Stormo K."/>
            <person name="Costa F."/>
            <person name="Tao Q."/>
            <person name="Si-Ammour A."/>
            <person name="Harkins T."/>
            <person name="Lackey A."/>
            <person name="Perbost C."/>
            <person name="Taillon B."/>
            <person name="Stella A."/>
            <person name="Solovyev V."/>
            <person name="Fawcett J.A."/>
            <person name="Sterck L."/>
            <person name="Vandepoele K."/>
            <person name="Grando S.M."/>
            <person name="Toppo S."/>
            <person name="Moser C."/>
            <person name="Lanchbury J."/>
            <person name="Bogden R."/>
            <person name="Skolnick M."/>
            <person name="Sgaramella V."/>
            <person name="Bhatnagar S.K."/>
            <person name="Fontana P."/>
            <person name="Gutin A."/>
            <person name="Van de Peer Y."/>
            <person name="Salamini F."/>
            <person name="Viola R."/>
        </authorList>
    </citation>
    <scope>NUCLEOTIDE SEQUENCE</scope>
</reference>
<evidence type="ECO:0000256" key="10">
    <source>
        <dbReference type="RuleBase" id="RU003737"/>
    </source>
</evidence>
<comment type="pathway">
    <text evidence="5">Amine and polyamine biosynthesis; putrescine biosynthesis via L-ornithine pathway; putrescine from L-ornithine: step 1/1.</text>
</comment>
<dbReference type="Gene3D" id="2.40.37.10">
    <property type="entry name" value="Lyase, Ornithine Decarboxylase, Chain A, domain 1"/>
    <property type="match status" value="1"/>
</dbReference>
<evidence type="ECO:0000256" key="9">
    <source>
        <dbReference type="PIRSR" id="PIRSR600183-50"/>
    </source>
</evidence>
<dbReference type="PROSITE" id="PS00879">
    <property type="entry name" value="ODR_DC_2_2"/>
    <property type="match status" value="1"/>
</dbReference>
<evidence type="ECO:0000259" key="12">
    <source>
        <dbReference type="Pfam" id="PF02784"/>
    </source>
</evidence>
<dbReference type="SUPFAM" id="SSF51419">
    <property type="entry name" value="PLP-binding barrel"/>
    <property type="match status" value="1"/>
</dbReference>
<gene>
    <name evidence="13" type="ORF">VITISV_030355</name>
</gene>
<proteinExistence type="inferred from homology"/>
<comment type="similarity">
    <text evidence="2 10">Belongs to the Orn/Lys/Arg decarboxylase class-II family.</text>
</comment>
<evidence type="ECO:0000256" key="7">
    <source>
        <dbReference type="ARBA" id="ARBA00046672"/>
    </source>
</evidence>
<keyword evidence="3 9" id="KW-0663">Pyridoxal phosphate</keyword>
<dbReference type="GO" id="GO:0033387">
    <property type="term" value="P:putrescine biosynthetic process from arginine, via ornithine"/>
    <property type="evidence" value="ECO:0007669"/>
    <property type="project" value="UniProtKB-UniPathway"/>
</dbReference>
<accession>A5AMK5</accession>
<dbReference type="InterPro" id="IPR029066">
    <property type="entry name" value="PLP-binding_barrel"/>
</dbReference>
<comment type="cofactor">
    <cofactor evidence="1 9">
        <name>pyridoxal 5'-phosphate</name>
        <dbReference type="ChEBI" id="CHEBI:597326"/>
    </cofactor>
</comment>
<dbReference type="InterPro" id="IPR009006">
    <property type="entry name" value="Ala_racemase/Decarboxylase_C"/>
</dbReference>
<feature type="domain" description="Orn/DAP/Arg decarboxylase 2 N-terminal" evidence="12">
    <location>
        <begin position="46"/>
        <end position="104"/>
    </location>
</feature>
<name>A5AMK5_VITVI</name>
<keyword evidence="4" id="KW-0456">Lyase</keyword>
<dbReference type="PRINTS" id="PR01179">
    <property type="entry name" value="ODADCRBXLASE"/>
</dbReference>
<feature type="domain" description="Orn/DAP/Arg decarboxylase 2 N-terminal" evidence="12">
    <location>
        <begin position="155"/>
        <end position="268"/>
    </location>
</feature>
<sequence>MSASASLQLRLGATQLKNWDVHRVSGDGFTALIRSIGFTETNRIASWDMWKQALPNVVPYYAVKCNCQPPLITALASLGANFDCASRAEIETVMALGVGAQQIVSPIHTRFKAAHLDPKRIISTQLGMGRYKWYQSRSPTPVWGSLQKESWRSLGAKFGALPEEVVPLLQQASAAGLRVIGVSFHVGSKVNDPQVYRGAIASARGVFDAAAQLKLPPMHVLDIGGGLQESPTFHEIAAVIKEATNDYFPSSETSEDLKIMAEPERLFAETAFTLVSNIIGKRVRGEKREYWIDDGIYRSFNLPAYDKSSMMVKPLLGGSEWMNKAKFSSTVFGPTCDSTDMVVAESQLPELHMNDVLVFYNMGAYTASAGTRFNGFDISSISTFLTYVYRP</sequence>
<dbReference type="PRINTS" id="PR01182">
    <property type="entry name" value="ORNDCRBXLASE"/>
</dbReference>
<evidence type="ECO:0000256" key="2">
    <source>
        <dbReference type="ARBA" id="ARBA00008872"/>
    </source>
</evidence>
<dbReference type="CDD" id="cd00622">
    <property type="entry name" value="PLPDE_III_ODC"/>
    <property type="match status" value="1"/>
</dbReference>
<dbReference type="UniPathway" id="UPA00535">
    <property type="reaction ID" value="UER00288"/>
</dbReference>
<dbReference type="EC" id="4.1.1.17" evidence="6"/>